<dbReference type="GO" id="GO:0015627">
    <property type="term" value="C:type II protein secretion system complex"/>
    <property type="evidence" value="ECO:0007669"/>
    <property type="project" value="InterPro"/>
</dbReference>
<protein>
    <submittedName>
        <fullName evidence="10">General secretion pathway protein F</fullName>
    </submittedName>
</protein>
<comment type="subcellular location">
    <subcellularLocation>
        <location evidence="1">Cell inner membrane</location>
        <topology evidence="1">Multi-pass membrane protein</topology>
    </subcellularLocation>
</comment>
<keyword evidence="6 8" id="KW-1133">Transmembrane helix</keyword>
<evidence type="ECO:0000256" key="3">
    <source>
        <dbReference type="ARBA" id="ARBA00022475"/>
    </source>
</evidence>
<dbReference type="NCBIfam" id="TIGR02120">
    <property type="entry name" value="GspF"/>
    <property type="match status" value="1"/>
</dbReference>
<name>A0A3B0ZMV0_9ZZZZ</name>
<dbReference type="InterPro" id="IPR011850">
    <property type="entry name" value="T2SS_GspF"/>
</dbReference>
<evidence type="ECO:0000313" key="10">
    <source>
        <dbReference type="EMBL" id="VAW87459.1"/>
    </source>
</evidence>
<dbReference type="AlphaFoldDB" id="A0A3B0ZMV0"/>
<dbReference type="InterPro" id="IPR042094">
    <property type="entry name" value="T2SS_GspF_sf"/>
</dbReference>
<dbReference type="PANTHER" id="PTHR30012:SF0">
    <property type="entry name" value="TYPE II SECRETION SYSTEM PROTEIN F-RELATED"/>
    <property type="match status" value="1"/>
</dbReference>
<dbReference type="GO" id="GO:0015628">
    <property type="term" value="P:protein secretion by the type II secretion system"/>
    <property type="evidence" value="ECO:0007669"/>
    <property type="project" value="InterPro"/>
</dbReference>
<evidence type="ECO:0000256" key="2">
    <source>
        <dbReference type="ARBA" id="ARBA00005745"/>
    </source>
</evidence>
<dbReference type="GO" id="GO:0005886">
    <property type="term" value="C:plasma membrane"/>
    <property type="evidence" value="ECO:0007669"/>
    <property type="project" value="UniProtKB-SubCell"/>
</dbReference>
<feature type="domain" description="Type II secretion system protein GspF" evidence="9">
    <location>
        <begin position="72"/>
        <end position="194"/>
    </location>
</feature>
<evidence type="ECO:0000256" key="7">
    <source>
        <dbReference type="ARBA" id="ARBA00023136"/>
    </source>
</evidence>
<dbReference type="PANTHER" id="PTHR30012">
    <property type="entry name" value="GENERAL SECRETION PATHWAY PROTEIN"/>
    <property type="match status" value="1"/>
</dbReference>
<proteinExistence type="inferred from homology"/>
<feature type="domain" description="Type II secretion system protein GspF" evidence="9">
    <location>
        <begin position="274"/>
        <end position="396"/>
    </location>
</feature>
<sequence>MGAFEYTALDARGKQRKGVLEGDTPRQIRQQLRDKGYSPLNVEAVRQKEAKRSKQKFSFQRAVSAGDLALLTRQFATLVRSGTPIDESLKAVSEQTEKARLSSMMLGVRARVLEGKTLASAMDDYPHVFPDLFRATVSAGEQSSHLDVILERLADYTESRQILAQKTMTALIYPAFLVFAALGIVIVLLAYVVPKVITVFDNLGQELPLLTQLLIALSAWIREYGIFAGVGIIIIIAVFRWMLRGDKVKYQYHRALLKLPIIGRMIRSLNSARFARTFSIVTASGVPVLEGLYISAKVLTCLPMKKAVDDAAAMVREGAGISKSLATSRYFPPMTIHLIASGEASGDLDGMLERAAESQEREVETMISAVLGIFEPVLLLAMGGVVLLIVLAILLPIFEMNQLVG</sequence>
<evidence type="ECO:0000256" key="4">
    <source>
        <dbReference type="ARBA" id="ARBA00022519"/>
    </source>
</evidence>
<evidence type="ECO:0000256" key="6">
    <source>
        <dbReference type="ARBA" id="ARBA00022989"/>
    </source>
</evidence>
<keyword evidence="7 8" id="KW-0472">Membrane</keyword>
<reference evidence="10" key="1">
    <citation type="submission" date="2018-06" db="EMBL/GenBank/DDBJ databases">
        <authorList>
            <person name="Zhirakovskaya E."/>
        </authorList>
    </citation>
    <scope>NUCLEOTIDE SEQUENCE</scope>
</reference>
<feature type="transmembrane region" description="Helical" evidence="8">
    <location>
        <begin position="213"/>
        <end position="239"/>
    </location>
</feature>
<dbReference type="Pfam" id="PF00482">
    <property type="entry name" value="T2SSF"/>
    <property type="match status" value="2"/>
</dbReference>
<organism evidence="10">
    <name type="scientific">hydrothermal vent metagenome</name>
    <dbReference type="NCBI Taxonomy" id="652676"/>
    <lineage>
        <taxon>unclassified sequences</taxon>
        <taxon>metagenomes</taxon>
        <taxon>ecological metagenomes</taxon>
    </lineage>
</organism>
<feature type="transmembrane region" description="Helical" evidence="8">
    <location>
        <begin position="377"/>
        <end position="398"/>
    </location>
</feature>
<keyword evidence="3" id="KW-1003">Cell membrane</keyword>
<feature type="transmembrane region" description="Helical" evidence="8">
    <location>
        <begin position="170"/>
        <end position="193"/>
    </location>
</feature>
<evidence type="ECO:0000256" key="5">
    <source>
        <dbReference type="ARBA" id="ARBA00022692"/>
    </source>
</evidence>
<dbReference type="FunFam" id="1.20.81.30:FF:000001">
    <property type="entry name" value="Type II secretion system protein F"/>
    <property type="match status" value="2"/>
</dbReference>
<dbReference type="InterPro" id="IPR003004">
    <property type="entry name" value="GspF/PilC"/>
</dbReference>
<evidence type="ECO:0000256" key="8">
    <source>
        <dbReference type="SAM" id="Phobius"/>
    </source>
</evidence>
<evidence type="ECO:0000256" key="1">
    <source>
        <dbReference type="ARBA" id="ARBA00004429"/>
    </source>
</evidence>
<dbReference type="InterPro" id="IPR018076">
    <property type="entry name" value="T2SS_GspF_dom"/>
</dbReference>
<dbReference type="EMBL" id="UOFO01000123">
    <property type="protein sequence ID" value="VAW87459.1"/>
    <property type="molecule type" value="Genomic_DNA"/>
</dbReference>
<comment type="similarity">
    <text evidence="2">Belongs to the GSP F family.</text>
</comment>
<evidence type="ECO:0000259" key="9">
    <source>
        <dbReference type="Pfam" id="PF00482"/>
    </source>
</evidence>
<dbReference type="PRINTS" id="PR00812">
    <property type="entry name" value="BCTERIALGSPF"/>
</dbReference>
<keyword evidence="5 8" id="KW-0812">Transmembrane</keyword>
<keyword evidence="4" id="KW-0997">Cell inner membrane</keyword>
<dbReference type="Gene3D" id="1.20.81.30">
    <property type="entry name" value="Type II secretion system (T2SS), domain F"/>
    <property type="match status" value="2"/>
</dbReference>
<gene>
    <name evidence="10" type="ORF">MNBD_GAMMA16-1821</name>
</gene>
<accession>A0A3B0ZMV0</accession>